<dbReference type="InterPro" id="IPR006342">
    <property type="entry name" value="FkbM_mtfrase"/>
</dbReference>
<name>A0A1X7BR66_9RHOB</name>
<accession>A0A1X7BR66</accession>
<proteinExistence type="predicted"/>
<dbReference type="Proteomes" id="UP000193224">
    <property type="component" value="Unassembled WGS sequence"/>
</dbReference>
<feature type="domain" description="Methyltransferase FkbM" evidence="1">
    <location>
        <begin position="100"/>
        <end position="232"/>
    </location>
</feature>
<organism evidence="2 3">
    <name type="scientific">Roseovarius aestuarii</name>
    <dbReference type="NCBI Taxonomy" id="475083"/>
    <lineage>
        <taxon>Bacteria</taxon>
        <taxon>Pseudomonadati</taxon>
        <taxon>Pseudomonadota</taxon>
        <taxon>Alphaproteobacteria</taxon>
        <taxon>Rhodobacterales</taxon>
        <taxon>Roseobacteraceae</taxon>
        <taxon>Roseovarius</taxon>
    </lineage>
</organism>
<dbReference type="RefSeq" id="WP_085800020.1">
    <property type="nucleotide sequence ID" value="NZ_FWXB01000005.1"/>
</dbReference>
<keyword evidence="3" id="KW-1185">Reference proteome</keyword>
<dbReference type="EMBL" id="FWXB01000005">
    <property type="protein sequence ID" value="SMC12073.1"/>
    <property type="molecule type" value="Genomic_DNA"/>
</dbReference>
<dbReference type="Pfam" id="PF05050">
    <property type="entry name" value="Methyltransf_21"/>
    <property type="match status" value="1"/>
</dbReference>
<reference evidence="2 3" key="1">
    <citation type="submission" date="2017-03" db="EMBL/GenBank/DDBJ databases">
        <authorList>
            <person name="Afonso C.L."/>
            <person name="Miller P.J."/>
            <person name="Scott M.A."/>
            <person name="Spackman E."/>
            <person name="Goraichik I."/>
            <person name="Dimitrov K.M."/>
            <person name="Suarez D.L."/>
            <person name="Swayne D.E."/>
        </authorList>
    </citation>
    <scope>NUCLEOTIDE SEQUENCE [LARGE SCALE GENOMIC DNA]</scope>
    <source>
        <strain evidence="2 3">CECT 7745</strain>
    </source>
</reference>
<gene>
    <name evidence="2" type="ORF">ROA7745_01896</name>
</gene>
<dbReference type="OrthoDB" id="4104638at2"/>
<protein>
    <recommendedName>
        <fullName evidence="1">Methyltransferase FkbM domain-containing protein</fullName>
    </recommendedName>
</protein>
<dbReference type="InterPro" id="IPR052514">
    <property type="entry name" value="SAM-dependent_MTase"/>
</dbReference>
<evidence type="ECO:0000313" key="2">
    <source>
        <dbReference type="EMBL" id="SMC12073.1"/>
    </source>
</evidence>
<evidence type="ECO:0000313" key="3">
    <source>
        <dbReference type="Proteomes" id="UP000193224"/>
    </source>
</evidence>
<dbReference type="PANTHER" id="PTHR34203">
    <property type="entry name" value="METHYLTRANSFERASE, FKBM FAMILY PROTEIN"/>
    <property type="match status" value="1"/>
</dbReference>
<dbReference type="AlphaFoldDB" id="A0A1X7BR66"/>
<dbReference type="Gene3D" id="3.40.50.150">
    <property type="entry name" value="Vaccinia Virus protein VP39"/>
    <property type="match status" value="1"/>
</dbReference>
<dbReference type="NCBIfam" id="TIGR01444">
    <property type="entry name" value="fkbM_fam"/>
    <property type="match status" value="1"/>
</dbReference>
<dbReference type="InterPro" id="IPR029063">
    <property type="entry name" value="SAM-dependent_MTases_sf"/>
</dbReference>
<dbReference type="PANTHER" id="PTHR34203:SF15">
    <property type="entry name" value="SLL1173 PROTEIN"/>
    <property type="match status" value="1"/>
</dbReference>
<dbReference type="SUPFAM" id="SSF53335">
    <property type="entry name" value="S-adenosyl-L-methionine-dependent methyltransferases"/>
    <property type="match status" value="1"/>
</dbReference>
<evidence type="ECO:0000259" key="1">
    <source>
        <dbReference type="Pfam" id="PF05050"/>
    </source>
</evidence>
<sequence length="302" mass="33112">MAQRSSISFSTLASRLQYLLLMGLFRVAVTRGLYGAFARGLGRLFNARNAVYLSREGEPPFKIYLNDGYWTRFALYHRDYEPEVARVLKAAAGHTEVFCDLGANKGFWSVRAAPKFSQVIAVEASAQTSEALLENTKDLPNVTRHRRAIHAESGLKLQFLNVPLSHASARIADAAEGADESVETIAIDDLLADDTAALIKLDVEGAEIAAFEGGKRALSDGSVMVYEDHGNDPECLPSEYLLRDPDISIYATFGEPKKLRTVAEIRALKTDPFKGYNFMAARDDSPLLRDILEGFATSGASN</sequence>